<keyword evidence="3" id="KW-0862">Zinc</keyword>
<evidence type="ECO:0000256" key="2">
    <source>
        <dbReference type="PIRSR" id="PIRSR601952-1"/>
    </source>
</evidence>
<feature type="active site" description="Phosphoserine intermediate" evidence="2">
    <location>
        <position position="81"/>
    </location>
</feature>
<dbReference type="InterPro" id="IPR001952">
    <property type="entry name" value="Alkaline_phosphatase"/>
</dbReference>
<dbReference type="PANTHER" id="PTHR11596:SF5">
    <property type="entry name" value="ALKALINE PHOSPHATASE"/>
    <property type="match status" value="1"/>
</dbReference>
<evidence type="ECO:0000256" key="5">
    <source>
        <dbReference type="SAM" id="SignalP"/>
    </source>
</evidence>
<dbReference type="PRINTS" id="PR00113">
    <property type="entry name" value="ALKPHPHTASE"/>
</dbReference>
<feature type="binding site" evidence="3">
    <location>
        <position position="161"/>
    </location>
    <ligand>
        <name>Mg(2+)</name>
        <dbReference type="ChEBI" id="CHEBI:18420"/>
    </ligand>
</feature>
<dbReference type="EMBL" id="JACANG010000035">
    <property type="protein sequence ID" value="MDM1719962.1"/>
    <property type="molecule type" value="Genomic_DNA"/>
</dbReference>
<accession>A0AB35M2Z1</accession>
<protein>
    <submittedName>
        <fullName evidence="6">Alkaline phosphatase</fullName>
    </submittedName>
</protein>
<feature type="binding site" evidence="3">
    <location>
        <position position="354"/>
    </location>
    <ligand>
        <name>Zn(2+)</name>
        <dbReference type="ChEBI" id="CHEBI:29105"/>
        <label>2</label>
    </ligand>
</feature>
<keyword evidence="3" id="KW-0460">Magnesium</keyword>
<keyword evidence="3" id="KW-0479">Metal-binding</keyword>
<keyword evidence="1" id="KW-0597">Phosphoprotein</keyword>
<feature type="binding site" evidence="3">
    <location>
        <position position="457"/>
    </location>
    <ligand>
        <name>Zn(2+)</name>
        <dbReference type="ChEBI" id="CHEBI:29105"/>
        <label>2</label>
    </ligand>
</feature>
<name>A0AB35M2Z1_9GAMM</name>
<dbReference type="Proteomes" id="UP001174419">
    <property type="component" value="Unassembled WGS sequence"/>
</dbReference>
<dbReference type="Pfam" id="PF00245">
    <property type="entry name" value="Alk_phosphatase"/>
    <property type="match status" value="1"/>
</dbReference>
<evidence type="ECO:0000313" key="7">
    <source>
        <dbReference type="Proteomes" id="UP001174419"/>
    </source>
</evidence>
<evidence type="ECO:0000256" key="3">
    <source>
        <dbReference type="PIRSR" id="PIRSR601952-2"/>
    </source>
</evidence>
<feature type="binding site" evidence="3">
    <location>
        <position position="37"/>
    </location>
    <ligand>
        <name>Zn(2+)</name>
        <dbReference type="ChEBI" id="CHEBI:29105"/>
        <label>2</label>
    </ligand>
</feature>
<dbReference type="GO" id="GO:0004035">
    <property type="term" value="F:alkaline phosphatase activity"/>
    <property type="evidence" value="ECO:0007669"/>
    <property type="project" value="TreeGrafter"/>
</dbReference>
<dbReference type="SUPFAM" id="SSF53649">
    <property type="entry name" value="Alkaline phosphatase-like"/>
    <property type="match status" value="1"/>
</dbReference>
<comment type="cofactor">
    <cofactor evidence="3">
        <name>Zn(2+)</name>
        <dbReference type="ChEBI" id="CHEBI:29105"/>
    </cofactor>
    <text evidence="3">Binds 2 Zn(2+) ions.</text>
</comment>
<dbReference type="Gene3D" id="3.40.720.10">
    <property type="entry name" value="Alkaline Phosphatase, subunit A"/>
    <property type="match status" value="1"/>
</dbReference>
<feature type="binding site" evidence="3">
    <location>
        <position position="307"/>
    </location>
    <ligand>
        <name>Mg(2+)</name>
        <dbReference type="ChEBI" id="CHEBI:18420"/>
    </ligand>
</feature>
<reference evidence="6" key="1">
    <citation type="submission" date="2020-06" db="EMBL/GenBank/DDBJ databases">
        <authorList>
            <person name="Dong N."/>
        </authorList>
    </citation>
    <scope>NUCLEOTIDE SEQUENCE</scope>
    <source>
        <strain evidence="6">DF49-4</strain>
    </source>
</reference>
<reference evidence="6" key="2">
    <citation type="journal article" date="2022" name="Sci. Total Environ.">
        <title>Prevalence, transmission, and molecular epidemiology of tet(X)-positive bacteria among humans, animals, and environmental niches in China: An epidemiological, and genomic-based study.</title>
        <authorList>
            <person name="Dong N."/>
            <person name="Zeng Y."/>
            <person name="Cai C."/>
            <person name="Sun C."/>
            <person name="Lu J."/>
            <person name="Liu C."/>
            <person name="Zhou H."/>
            <person name="Sun Q."/>
            <person name="Shu L."/>
            <person name="Wang H."/>
            <person name="Wang Y."/>
            <person name="Wang S."/>
            <person name="Wu C."/>
            <person name="Chan E.W."/>
            <person name="Chen G."/>
            <person name="Shen Z."/>
            <person name="Chen S."/>
            <person name="Zhang R."/>
        </authorList>
    </citation>
    <scope>NUCLEOTIDE SEQUENCE</scope>
    <source>
        <strain evidence="6">DF49-4</strain>
    </source>
</reference>
<dbReference type="GO" id="GO:0046872">
    <property type="term" value="F:metal ion binding"/>
    <property type="evidence" value="ECO:0007669"/>
    <property type="project" value="UniProtKB-KW"/>
</dbReference>
<dbReference type="CDD" id="cd16012">
    <property type="entry name" value="ALP"/>
    <property type="match status" value="1"/>
</dbReference>
<feature type="signal peptide" evidence="5">
    <location>
        <begin position="1"/>
        <end position="20"/>
    </location>
</feature>
<evidence type="ECO:0000256" key="4">
    <source>
        <dbReference type="RuleBase" id="RU003946"/>
    </source>
</evidence>
<organism evidence="6 7">
    <name type="scientific">Acinetobacter towneri</name>
    <dbReference type="NCBI Taxonomy" id="202956"/>
    <lineage>
        <taxon>Bacteria</taxon>
        <taxon>Pseudomonadati</taxon>
        <taxon>Pseudomonadota</taxon>
        <taxon>Gammaproteobacteria</taxon>
        <taxon>Moraxellales</taxon>
        <taxon>Moraxellaceae</taxon>
        <taxon>Acinetobacter</taxon>
    </lineage>
</organism>
<feature type="binding site" evidence="3">
    <location>
        <position position="316"/>
    </location>
    <ligand>
        <name>Zn(2+)</name>
        <dbReference type="ChEBI" id="CHEBI:29105"/>
        <label>2</label>
    </ligand>
</feature>
<feature type="binding site" evidence="3">
    <location>
        <position position="37"/>
    </location>
    <ligand>
        <name>Mg(2+)</name>
        <dbReference type="ChEBI" id="CHEBI:18420"/>
    </ligand>
</feature>
<feature type="binding site" evidence="3">
    <location>
        <position position="353"/>
    </location>
    <ligand>
        <name>Zn(2+)</name>
        <dbReference type="ChEBI" id="CHEBI:29105"/>
        <label>1</label>
    </ligand>
</feature>
<comment type="cofactor">
    <cofactor evidence="3">
        <name>Mg(2+)</name>
        <dbReference type="ChEBI" id="CHEBI:18420"/>
    </cofactor>
    <text evidence="3">Binds 1 Mg(2+) ion.</text>
</comment>
<gene>
    <name evidence="6" type="ORF">HX110_12710</name>
</gene>
<dbReference type="SMART" id="SM00098">
    <property type="entry name" value="alkPPc"/>
    <property type="match status" value="1"/>
</dbReference>
<feature type="binding site" evidence="3">
    <location>
        <position position="163"/>
    </location>
    <ligand>
        <name>Mg(2+)</name>
        <dbReference type="ChEBI" id="CHEBI:18420"/>
    </ligand>
</feature>
<feature type="binding site" evidence="3">
    <location>
        <position position="312"/>
    </location>
    <ligand>
        <name>Zn(2+)</name>
        <dbReference type="ChEBI" id="CHEBI:29105"/>
        <label>2</label>
    </ligand>
</feature>
<dbReference type="RefSeq" id="WP_005104753.1">
    <property type="nucleotide sequence ID" value="NZ_JACANG010000035.1"/>
</dbReference>
<dbReference type="AlphaFoldDB" id="A0AB35M2Z1"/>
<comment type="similarity">
    <text evidence="4">Belongs to the alkaline phosphatase family.</text>
</comment>
<evidence type="ECO:0000256" key="1">
    <source>
        <dbReference type="ARBA" id="ARBA00022553"/>
    </source>
</evidence>
<feature type="chain" id="PRO_5044274317" evidence="5">
    <location>
        <begin position="21"/>
        <end position="497"/>
    </location>
</feature>
<keyword evidence="5" id="KW-0732">Signal</keyword>
<sequence>MKSKFSMLLISLCGCTSVMADPPSNTPAKNIIFFLGDGMGPTTVTASRIYAVGEAGKLTIDRLKHSARIKTYSEDAQTTDSAPSMGAYMTGLKNKNDVISMPTGTLAKEPKDLKLANGQSIHNAINLCQPRIPEQTVPSLLELAIQRGKAVGVVTTAELTHATPAATYAHICHRDAKFDIAVQAVPNGLGYNPKLKEGIHVLMGGGRNHWTPYHAINNPQGRADQRHLIQEMQTQKYQYVETASALQQANPNQKILGLFSATSHLHYDLDRINKNIVEQPSLSEMTLKSIQMLEAQSKGRGWFLMVESGRIDHALHANNAKRALHETKAFDDAIHAAIQQVDLSNTLIVVTADHDHVMTFNGYNALTGKTTPNQPGILGLNYHYKITTQPDALAKKMADGKLHAPSLDVNGNTNTVLVFGNGKRQRENIQQSVTESQVFDDNYQQAVGVQLNRSETHGGGDVMLFADGKNAHLFKGTQDNTWVFQQIIKALGFTDHE</sequence>
<proteinExistence type="inferred from homology"/>
<comment type="caution">
    <text evidence="6">The sequence shown here is derived from an EMBL/GenBank/DDBJ whole genome shotgun (WGS) entry which is preliminary data.</text>
</comment>
<dbReference type="PANTHER" id="PTHR11596">
    <property type="entry name" value="ALKALINE PHOSPHATASE"/>
    <property type="match status" value="1"/>
</dbReference>
<dbReference type="InterPro" id="IPR017850">
    <property type="entry name" value="Alkaline_phosphatase_core_sf"/>
</dbReference>
<dbReference type="PROSITE" id="PS51257">
    <property type="entry name" value="PROKAR_LIPOPROTEIN"/>
    <property type="match status" value="1"/>
</dbReference>
<evidence type="ECO:0000313" key="6">
    <source>
        <dbReference type="EMBL" id="MDM1719962.1"/>
    </source>
</evidence>